<organism evidence="2 3">
    <name type="scientific">Dactylonectria estremocensis</name>
    <dbReference type="NCBI Taxonomy" id="1079267"/>
    <lineage>
        <taxon>Eukaryota</taxon>
        <taxon>Fungi</taxon>
        <taxon>Dikarya</taxon>
        <taxon>Ascomycota</taxon>
        <taxon>Pezizomycotina</taxon>
        <taxon>Sordariomycetes</taxon>
        <taxon>Hypocreomycetidae</taxon>
        <taxon>Hypocreales</taxon>
        <taxon>Nectriaceae</taxon>
        <taxon>Dactylonectria</taxon>
    </lineage>
</organism>
<proteinExistence type="predicted"/>
<dbReference type="Proteomes" id="UP000717696">
    <property type="component" value="Unassembled WGS sequence"/>
</dbReference>
<accession>A0A9P9J2M0</accession>
<dbReference type="AlphaFoldDB" id="A0A9P9J2M0"/>
<feature type="compositionally biased region" description="Polar residues" evidence="1">
    <location>
        <begin position="261"/>
        <end position="271"/>
    </location>
</feature>
<feature type="region of interest" description="Disordered" evidence="1">
    <location>
        <begin position="261"/>
        <end position="282"/>
    </location>
</feature>
<keyword evidence="3" id="KW-1185">Reference proteome</keyword>
<evidence type="ECO:0000313" key="3">
    <source>
        <dbReference type="Proteomes" id="UP000717696"/>
    </source>
</evidence>
<name>A0A9P9J2M0_9HYPO</name>
<evidence type="ECO:0000313" key="2">
    <source>
        <dbReference type="EMBL" id="KAH7139835.1"/>
    </source>
</evidence>
<feature type="region of interest" description="Disordered" evidence="1">
    <location>
        <begin position="331"/>
        <end position="356"/>
    </location>
</feature>
<feature type="non-terminal residue" evidence="2">
    <location>
        <position position="561"/>
    </location>
</feature>
<dbReference type="OrthoDB" id="7464126at2759"/>
<evidence type="ECO:0000256" key="1">
    <source>
        <dbReference type="SAM" id="MobiDB-lite"/>
    </source>
</evidence>
<comment type="caution">
    <text evidence="2">The sequence shown here is derived from an EMBL/GenBank/DDBJ whole genome shotgun (WGS) entry which is preliminary data.</text>
</comment>
<gene>
    <name evidence="2" type="ORF">B0J13DRAFT_558545</name>
</gene>
<protein>
    <submittedName>
        <fullName evidence="2">Uncharacterized protein</fullName>
    </submittedName>
</protein>
<sequence>MSGPDFATSILAVGDVVKRMFEFGAKVKGCRDESQRYCVGLESLHDMQKSLNDLAQKWPEALNYEIEVDGQRQRLIGFVMEKVNLVTKDAKNTIQKYEQLKEGKLEKLKNLKSLKKFKFEKVKEVVLSLWLPFSFGMEIGYIEDLQQAVERAKSSLVAAISVTHFANSLSSNEKTKRFLHDLRGYTEEQFTELKKSKKSIDLSQWSFHLHFERQSSPQTRSPEAPPNKAFRKRAASLYKSQNTSATSFLRSWSKSKVSLNETQSIQNESPLSTPPVDASRFAGSSNPLESFVNISDSSIPLETIIMNALEGNCVEGDDGVSREGQFVNTLEEETSADSPVGDIVNQTEDDAESSHKESKSAIIWAGDGINEFHDEGGTPLVDHAHPSSEVITTRLPQALHTTFPSDNEPSFELTVKDTHQGPSLAISATNFIAKYECAEAERSFFCVTRCSVKKDRCVLYLEEPCVPSRYCKHVSVEGISRYALSRQSPCKVSLVTTHQDKATESILGSESQALSHDLAIIPDCKRFKACLHTSVENEHPGQVQCALPAKLRVSVEENEPI</sequence>
<reference evidence="2" key="1">
    <citation type="journal article" date="2021" name="Nat. Commun.">
        <title>Genetic determinants of endophytism in the Arabidopsis root mycobiome.</title>
        <authorList>
            <person name="Mesny F."/>
            <person name="Miyauchi S."/>
            <person name="Thiergart T."/>
            <person name="Pickel B."/>
            <person name="Atanasova L."/>
            <person name="Karlsson M."/>
            <person name="Huettel B."/>
            <person name="Barry K.W."/>
            <person name="Haridas S."/>
            <person name="Chen C."/>
            <person name="Bauer D."/>
            <person name="Andreopoulos W."/>
            <person name="Pangilinan J."/>
            <person name="LaButti K."/>
            <person name="Riley R."/>
            <person name="Lipzen A."/>
            <person name="Clum A."/>
            <person name="Drula E."/>
            <person name="Henrissat B."/>
            <person name="Kohler A."/>
            <person name="Grigoriev I.V."/>
            <person name="Martin F.M."/>
            <person name="Hacquard S."/>
        </authorList>
    </citation>
    <scope>NUCLEOTIDE SEQUENCE</scope>
    <source>
        <strain evidence="2">MPI-CAGE-AT-0021</strain>
    </source>
</reference>
<dbReference type="EMBL" id="JAGMUU010000014">
    <property type="protein sequence ID" value="KAH7139835.1"/>
    <property type="molecule type" value="Genomic_DNA"/>
</dbReference>